<protein>
    <submittedName>
        <fullName evidence="2">Carbonyl reductase family member 4</fullName>
    </submittedName>
</protein>
<dbReference type="Proteomes" id="UP000078576">
    <property type="component" value="Unassembled WGS sequence"/>
</dbReference>
<keyword evidence="3" id="KW-1185">Reference proteome</keyword>
<evidence type="ECO:0000256" key="1">
    <source>
        <dbReference type="SAM" id="MobiDB-lite"/>
    </source>
</evidence>
<organism evidence="2 3">
    <name type="scientific">Cytospora mali</name>
    <name type="common">Apple Valsa canker fungus</name>
    <name type="synonym">Valsa mali</name>
    <dbReference type="NCBI Taxonomy" id="578113"/>
    <lineage>
        <taxon>Eukaryota</taxon>
        <taxon>Fungi</taxon>
        <taxon>Dikarya</taxon>
        <taxon>Ascomycota</taxon>
        <taxon>Pezizomycotina</taxon>
        <taxon>Sordariomycetes</taxon>
        <taxon>Sordariomycetidae</taxon>
        <taxon>Diaporthales</taxon>
        <taxon>Cytosporaceae</taxon>
        <taxon>Cytospora</taxon>
    </lineage>
</organism>
<evidence type="ECO:0000313" key="2">
    <source>
        <dbReference type="EMBL" id="KUI61457.1"/>
    </source>
</evidence>
<accession>A0A194VBS6</accession>
<dbReference type="PROSITE" id="PS51257">
    <property type="entry name" value="PROKAR_LIPOPROTEIN"/>
    <property type="match status" value="1"/>
</dbReference>
<gene>
    <name evidence="2" type="ORF">VP1G_08649</name>
</gene>
<feature type="compositionally biased region" description="Low complexity" evidence="1">
    <location>
        <begin position="157"/>
        <end position="167"/>
    </location>
</feature>
<name>A0A194VBS6_CYTMA</name>
<evidence type="ECO:0000313" key="3">
    <source>
        <dbReference type="Proteomes" id="UP000078576"/>
    </source>
</evidence>
<dbReference type="AlphaFoldDB" id="A0A194VBS6"/>
<sequence length="176" mass="18649">MKYKYASATSSGLATKPTLNSLATFAMTSSCASFECPCLSHSSVRHRPGTTVFARILFALNSIARPCVSVIKPPFSAPPIEVPFPGRNAASPEVKVSEPPGFMMSWAARALATITLPQNLTPKRFRASPRSAVASGPRMTRSMQVKTTWSSGASEMSKAVKAASSRRSPTKPVTGG</sequence>
<dbReference type="EMBL" id="KN714777">
    <property type="protein sequence ID" value="KUI61457.1"/>
    <property type="molecule type" value="Genomic_DNA"/>
</dbReference>
<proteinExistence type="predicted"/>
<feature type="region of interest" description="Disordered" evidence="1">
    <location>
        <begin position="125"/>
        <end position="176"/>
    </location>
</feature>
<reference evidence="3" key="1">
    <citation type="submission" date="2014-12" db="EMBL/GenBank/DDBJ databases">
        <title>Genome Sequence of Valsa Canker Pathogens Uncovers a Specific Adaption of Colonization on Woody Bark.</title>
        <authorList>
            <person name="Yin Z."/>
            <person name="Liu H."/>
            <person name="Gao X."/>
            <person name="Li Z."/>
            <person name="Song N."/>
            <person name="Ke X."/>
            <person name="Dai Q."/>
            <person name="Wu Y."/>
            <person name="Sun Y."/>
            <person name="Xu J.-R."/>
            <person name="Kang Z.K."/>
            <person name="Wang L."/>
            <person name="Huang L."/>
        </authorList>
    </citation>
    <scope>NUCLEOTIDE SEQUENCE [LARGE SCALE GENOMIC DNA]</scope>
    <source>
        <strain evidence="3">SXYL134</strain>
    </source>
</reference>
<feature type="compositionally biased region" description="Polar residues" evidence="1">
    <location>
        <begin position="141"/>
        <end position="154"/>
    </location>
</feature>